<dbReference type="EMBL" id="LN890563">
    <property type="protein sequence ID" value="CUS21914.1"/>
    <property type="molecule type" value="Genomic_DNA"/>
</dbReference>
<evidence type="ECO:0000259" key="4">
    <source>
        <dbReference type="Pfam" id="PF00150"/>
    </source>
</evidence>
<accession>A0A0P1KQE2</accession>
<keyword evidence="7" id="KW-1185">Reference proteome</keyword>
<dbReference type="InterPro" id="IPR017853">
    <property type="entry name" value="GH"/>
</dbReference>
<dbReference type="InterPro" id="IPR013780">
    <property type="entry name" value="Glyco_hydro_b"/>
</dbReference>
<name>A0A0P1KQE2_9SACH</name>
<dbReference type="GO" id="GO:1904462">
    <property type="term" value="P:ergosteryl 3-beta-D-glucoside catabolic process"/>
    <property type="evidence" value="ECO:0007669"/>
    <property type="project" value="TreeGrafter"/>
</dbReference>
<organism evidence="6 7">
    <name type="scientific">Lachancea quebecensis</name>
    <dbReference type="NCBI Taxonomy" id="1654605"/>
    <lineage>
        <taxon>Eukaryota</taxon>
        <taxon>Fungi</taxon>
        <taxon>Dikarya</taxon>
        <taxon>Ascomycota</taxon>
        <taxon>Saccharomycotina</taxon>
        <taxon>Saccharomycetes</taxon>
        <taxon>Saccharomycetales</taxon>
        <taxon>Saccharomycetaceae</taxon>
        <taxon>Lachancea</taxon>
    </lineage>
</organism>
<dbReference type="Gene3D" id="2.60.40.1180">
    <property type="entry name" value="Golgi alpha-mannosidase II"/>
    <property type="match status" value="1"/>
</dbReference>
<reference evidence="7" key="1">
    <citation type="submission" date="2015-10" db="EMBL/GenBank/DDBJ databases">
        <authorList>
            <person name="Devillers H."/>
        </authorList>
    </citation>
    <scope>NUCLEOTIDE SEQUENCE [LARGE SCALE GENOMIC DNA]</scope>
</reference>
<gene>
    <name evidence="6" type="ORF">LAQU0_S04e03708g</name>
</gene>
<dbReference type="GO" id="GO:0050295">
    <property type="term" value="F:steryl-beta-glucosidase activity"/>
    <property type="evidence" value="ECO:0007669"/>
    <property type="project" value="TreeGrafter"/>
</dbReference>
<dbReference type="GO" id="GO:0000272">
    <property type="term" value="P:polysaccharide catabolic process"/>
    <property type="evidence" value="ECO:0007669"/>
    <property type="project" value="InterPro"/>
</dbReference>
<proteinExistence type="inferred from homology"/>
<evidence type="ECO:0000259" key="5">
    <source>
        <dbReference type="Pfam" id="PF18564"/>
    </source>
</evidence>
<dbReference type="FunFam" id="3.20.20.80:FF:000122">
    <property type="entry name" value="Glycoside hydrolase"/>
    <property type="match status" value="1"/>
</dbReference>
<keyword evidence="3" id="KW-0326">Glycosidase</keyword>
<protein>
    <submittedName>
        <fullName evidence="6">LAQU0S04e03708g1_1</fullName>
    </submittedName>
</protein>
<evidence type="ECO:0000313" key="7">
    <source>
        <dbReference type="Proteomes" id="UP000236544"/>
    </source>
</evidence>
<dbReference type="OrthoDB" id="9971853at2759"/>
<evidence type="ECO:0000256" key="3">
    <source>
        <dbReference type="ARBA" id="ARBA00023295"/>
    </source>
</evidence>
<dbReference type="InterPro" id="IPR041036">
    <property type="entry name" value="GH5_C"/>
</dbReference>
<feature type="domain" description="Glycoside hydrolase family 5" evidence="4">
    <location>
        <begin position="69"/>
        <end position="133"/>
    </location>
</feature>
<dbReference type="PANTHER" id="PTHR31308:SF5">
    <property type="entry name" value="ERGOSTERYL-BETA-GLUCOSIDASE"/>
    <property type="match status" value="1"/>
</dbReference>
<sequence>MLDKIHVSRSGEFTDSEGKQIQLRGVNLDPTVKYPSVPHSTSHSPLSQPFFDDASKASFVNHPVHLDEVEQHIRNLKELGYNAIRYPFTWESLEHEGPGIYDNEYIDYTIKVLKKIYEVGGIYVYLDPHQDVWSRFSGGSGAPLWTLYCAGLKPQNFEVTEAAILQNAYIDPDSKEEKKPYPKMLWPTNYYRLAAQTMLTLFFGGKKFTPKCIINGQNIQDYLQGKFIDAVMTLYSRIIEKAPEIVAGNCVIGLETMNEPSTGYFTDLDLSQIPKDRKLRKGTTPTAFQSFQLGEGMAVTVDVYDISIIGPRKTGTTRVDPKGQSAWLSKSERDKIDELYNWERSDKWKAGMCIWRLHEVWNMDPKDQAVLRKPNYFAIDPSSGATIDMHYFINNMFLDFYQRYRERFREIDRESFLFLQPPTLQPPPELKHTTLIDEKTIYACHFYDGMSLMFKSWNRIYNVDTLGILRGRYKNPIFSLVFGETNIRKCLRKQLAEMKQEGKDLLGQQVPVFFTEIGMPFDMDDKKAYKNGDFSSQVAAMDALGYALEGSNLSFSLWCYCTENSHKWGDSWNNEDFSIWSKDDMSITQTKTSLDTKLQNDSGFAPSFSTIPHGHISEISLEGEKPVPLFSGIRALNAILRPYPLKLCGQFKSAEFDLAGKEYKLIIDSNAKSDAPNHTLIYLPKIHFPMGQTSIKTTSGTFLYDPDKQILRWSHETGVQSITLHRVSESSEPVSGDPEGCMVM</sequence>
<dbReference type="SUPFAM" id="SSF51445">
    <property type="entry name" value="(Trans)glycosidases"/>
    <property type="match status" value="1"/>
</dbReference>
<dbReference type="Pfam" id="PF00150">
    <property type="entry name" value="Cellulase"/>
    <property type="match status" value="1"/>
</dbReference>
<keyword evidence="2" id="KW-0378">Hydrolase</keyword>
<dbReference type="InterPro" id="IPR052066">
    <property type="entry name" value="Glycosphingolipid_Hydrolases"/>
</dbReference>
<dbReference type="AlphaFoldDB" id="A0A0P1KQE2"/>
<dbReference type="FunFam" id="3.20.20.80:FF:000174">
    <property type="entry name" value="YIR007W-like protein"/>
    <property type="match status" value="1"/>
</dbReference>
<dbReference type="Gene3D" id="3.20.20.80">
    <property type="entry name" value="Glycosidases"/>
    <property type="match status" value="2"/>
</dbReference>
<comment type="similarity">
    <text evidence="1">Belongs to the glycosyl hydrolase 5 (cellulase A) family.</text>
</comment>
<dbReference type="InterPro" id="IPR001547">
    <property type="entry name" value="Glyco_hydro_5"/>
</dbReference>
<evidence type="ECO:0000256" key="2">
    <source>
        <dbReference type="ARBA" id="ARBA00022801"/>
    </source>
</evidence>
<evidence type="ECO:0000256" key="1">
    <source>
        <dbReference type="ARBA" id="ARBA00005641"/>
    </source>
</evidence>
<dbReference type="Pfam" id="PF18564">
    <property type="entry name" value="Glyco_hydro_5_C"/>
    <property type="match status" value="1"/>
</dbReference>
<dbReference type="PANTHER" id="PTHR31308">
    <property type="match status" value="1"/>
</dbReference>
<evidence type="ECO:0000313" key="6">
    <source>
        <dbReference type="EMBL" id="CUS21914.1"/>
    </source>
</evidence>
<dbReference type="Proteomes" id="UP000236544">
    <property type="component" value="Unassembled WGS sequence"/>
</dbReference>
<feature type="domain" description="Glycoside hydrolase family 5 C-terminal" evidence="5">
    <location>
        <begin position="641"/>
        <end position="723"/>
    </location>
</feature>